<gene>
    <name evidence="2" type="ORF">BGZ95_004929</name>
</gene>
<proteinExistence type="predicted"/>
<keyword evidence="3" id="KW-1185">Reference proteome</keyword>
<evidence type="ECO:0000313" key="3">
    <source>
        <dbReference type="Proteomes" id="UP001194580"/>
    </source>
</evidence>
<protein>
    <submittedName>
        <fullName evidence="2">Uncharacterized protein</fullName>
    </submittedName>
</protein>
<accession>A0AAD4D4J2</accession>
<reference evidence="2" key="1">
    <citation type="journal article" date="2020" name="Fungal Divers.">
        <title>Resolving the Mortierellaceae phylogeny through synthesis of multi-gene phylogenetics and phylogenomics.</title>
        <authorList>
            <person name="Vandepol N."/>
            <person name="Liber J."/>
            <person name="Desiro A."/>
            <person name="Na H."/>
            <person name="Kennedy M."/>
            <person name="Barry K."/>
            <person name="Grigoriev I.V."/>
            <person name="Miller A.N."/>
            <person name="O'Donnell K."/>
            <person name="Stajich J.E."/>
            <person name="Bonito G."/>
        </authorList>
    </citation>
    <scope>NUCLEOTIDE SEQUENCE</scope>
    <source>
        <strain evidence="2">NRRL 28262</strain>
    </source>
</reference>
<evidence type="ECO:0000313" key="2">
    <source>
        <dbReference type="EMBL" id="KAG0258546.1"/>
    </source>
</evidence>
<dbReference type="Proteomes" id="UP001194580">
    <property type="component" value="Unassembled WGS sequence"/>
</dbReference>
<organism evidence="2 3">
    <name type="scientific">Linnemannia exigua</name>
    <dbReference type="NCBI Taxonomy" id="604196"/>
    <lineage>
        <taxon>Eukaryota</taxon>
        <taxon>Fungi</taxon>
        <taxon>Fungi incertae sedis</taxon>
        <taxon>Mucoromycota</taxon>
        <taxon>Mortierellomycotina</taxon>
        <taxon>Mortierellomycetes</taxon>
        <taxon>Mortierellales</taxon>
        <taxon>Mortierellaceae</taxon>
        <taxon>Linnemannia</taxon>
    </lineage>
</organism>
<dbReference type="EMBL" id="JAAAIL010002289">
    <property type="protein sequence ID" value="KAG0258546.1"/>
    <property type="molecule type" value="Genomic_DNA"/>
</dbReference>
<comment type="caution">
    <text evidence="2">The sequence shown here is derived from an EMBL/GenBank/DDBJ whole genome shotgun (WGS) entry which is preliminary data.</text>
</comment>
<name>A0AAD4D4J2_9FUNG</name>
<dbReference type="AlphaFoldDB" id="A0AAD4D4J2"/>
<evidence type="ECO:0000256" key="1">
    <source>
        <dbReference type="SAM" id="MobiDB-lite"/>
    </source>
</evidence>
<sequence>MLAKVAILTDRAAVPEGDDGVLKIEGEESFNVNPFYTFETDVGKIIERFAISDRWQPAQDDNDPRFYAFSEPPGTPRPIWLQDFLAYARKRRYEYKKAVGEGKWMMAQMRCLRTLVLRFFNNSDAEQSPQALLRASVVLGCFFLCYQGSLGAMTNMVHHLSASCPPIASARTSRTISELSSEDAAALLHSNRLDRTATKGDLKIVVRNQQTLMAALNSIRKAVQYKQNEEMTKSRNKSNWSDEEGDERYQIELLSDDEEGSTGNLINDMPRSPSAGRIKNEAYSDDDSEIGEYSQSIKKQKTT</sequence>
<feature type="region of interest" description="Disordered" evidence="1">
    <location>
        <begin position="255"/>
        <end position="303"/>
    </location>
</feature>